<proteinExistence type="inferred from homology"/>
<protein>
    <recommendedName>
        <fullName evidence="3">cellulase</fullName>
        <ecNumber evidence="3">3.2.1.4</ecNumber>
    </recommendedName>
</protein>
<accession>A0A2I7N8Z7</accession>
<sequence length="277" mass="30097">MKNFINPLINSGIISTGLMLVACNSGSSDAQVANMELASRINQKTKSTYVVANHPFPQSAKISYHLADGTEAIYPTTRNDTDVSTFYDYWKNNYITTAGTVNGQTLYRVKFGKSGNNANTTVSEGQGYGMIFTVMMAGYDENAQNLFDGLFRYVKAHPSPNNNRLMSWKQPKNPDNDSSAFDGDADIALGLILAAEQWGSNGAINYLAEAENIIAGIQESTIGEDSYLPMLGDWVGQNGHPLTMKAIPSGHQDLLILCPKISIALQPSVIIRNTGIE</sequence>
<dbReference type="InterPro" id="IPR012341">
    <property type="entry name" value="6hp_glycosidase-like_sf"/>
</dbReference>
<dbReference type="RefSeq" id="WP_102952199.1">
    <property type="nucleotide sequence ID" value="NZ_CP024847.1"/>
</dbReference>
<keyword evidence="4" id="KW-0378">Hydrolase</keyword>
<dbReference type="EC" id="3.2.1.4" evidence="3"/>
<evidence type="ECO:0000256" key="3">
    <source>
        <dbReference type="ARBA" id="ARBA00012601"/>
    </source>
</evidence>
<dbReference type="Pfam" id="PF01270">
    <property type="entry name" value="Glyco_hydro_8"/>
    <property type="match status" value="1"/>
</dbReference>
<name>A0A2I7N8Z7_9NEIS</name>
<dbReference type="GO" id="GO:0008810">
    <property type="term" value="F:cellulase activity"/>
    <property type="evidence" value="ECO:0007669"/>
    <property type="project" value="UniProtKB-EC"/>
</dbReference>
<gene>
    <name evidence="8" type="ORF">CUN60_11610</name>
</gene>
<dbReference type="InterPro" id="IPR002037">
    <property type="entry name" value="Glyco_hydro_8"/>
</dbReference>
<dbReference type="Gene3D" id="1.50.10.10">
    <property type="match status" value="1"/>
</dbReference>
<dbReference type="InterPro" id="IPR008928">
    <property type="entry name" value="6-hairpin_glycosidase_sf"/>
</dbReference>
<evidence type="ECO:0000256" key="5">
    <source>
        <dbReference type="ARBA" id="ARBA00023001"/>
    </source>
</evidence>
<keyword evidence="5" id="KW-0136">Cellulose degradation</keyword>
<comment type="similarity">
    <text evidence="2">Belongs to the glycosyl hydrolase 8 (cellulase D) family.</text>
</comment>
<dbReference type="EMBL" id="CP024847">
    <property type="protein sequence ID" value="AUR52912.1"/>
    <property type="molecule type" value="Genomic_DNA"/>
</dbReference>
<dbReference type="AlphaFoldDB" id="A0A2I7N8Z7"/>
<keyword evidence="7" id="KW-0624">Polysaccharide degradation</keyword>
<evidence type="ECO:0000256" key="2">
    <source>
        <dbReference type="ARBA" id="ARBA00009209"/>
    </source>
</evidence>
<organism evidence="8 9">
    <name type="scientific">Aquella oligotrophica</name>
    <dbReference type="NCBI Taxonomy" id="2067065"/>
    <lineage>
        <taxon>Bacteria</taxon>
        <taxon>Pseudomonadati</taxon>
        <taxon>Pseudomonadota</taxon>
        <taxon>Betaproteobacteria</taxon>
        <taxon>Neisseriales</taxon>
        <taxon>Neisseriaceae</taxon>
        <taxon>Aquella</taxon>
    </lineage>
</organism>
<evidence type="ECO:0000256" key="7">
    <source>
        <dbReference type="ARBA" id="ARBA00023326"/>
    </source>
</evidence>
<dbReference type="PRINTS" id="PR00735">
    <property type="entry name" value="GLHYDRLASE8"/>
</dbReference>
<keyword evidence="6" id="KW-0326">Glycosidase</keyword>
<reference evidence="9" key="1">
    <citation type="submission" date="2017-11" db="EMBL/GenBank/DDBJ databases">
        <authorList>
            <person name="Chan K.G."/>
            <person name="Lee L.S."/>
        </authorList>
    </citation>
    <scope>NUCLEOTIDE SEQUENCE [LARGE SCALE GENOMIC DNA]</scope>
    <source>
        <strain evidence="9">DSM 100970</strain>
    </source>
</reference>
<dbReference type="KEGG" id="nba:CUN60_11610"/>
<dbReference type="GO" id="GO:0030245">
    <property type="term" value="P:cellulose catabolic process"/>
    <property type="evidence" value="ECO:0007669"/>
    <property type="project" value="UniProtKB-KW"/>
</dbReference>
<dbReference type="OrthoDB" id="370098at2"/>
<evidence type="ECO:0000256" key="6">
    <source>
        <dbReference type="ARBA" id="ARBA00023295"/>
    </source>
</evidence>
<dbReference type="Proteomes" id="UP000236655">
    <property type="component" value="Chromosome"/>
</dbReference>
<keyword evidence="9" id="KW-1185">Reference proteome</keyword>
<keyword evidence="7" id="KW-0119">Carbohydrate metabolism</keyword>
<comment type="catalytic activity">
    <reaction evidence="1">
        <text>Endohydrolysis of (1-&gt;4)-beta-D-glucosidic linkages in cellulose, lichenin and cereal beta-D-glucans.</text>
        <dbReference type="EC" id="3.2.1.4"/>
    </reaction>
</comment>
<evidence type="ECO:0000256" key="4">
    <source>
        <dbReference type="ARBA" id="ARBA00022801"/>
    </source>
</evidence>
<dbReference type="SUPFAM" id="SSF48208">
    <property type="entry name" value="Six-hairpin glycosidases"/>
    <property type="match status" value="1"/>
</dbReference>
<evidence type="ECO:0000313" key="8">
    <source>
        <dbReference type="EMBL" id="AUR52912.1"/>
    </source>
</evidence>
<dbReference type="PROSITE" id="PS51257">
    <property type="entry name" value="PROKAR_LIPOPROTEIN"/>
    <property type="match status" value="1"/>
</dbReference>
<evidence type="ECO:0000313" key="9">
    <source>
        <dbReference type="Proteomes" id="UP000236655"/>
    </source>
</evidence>
<evidence type="ECO:0000256" key="1">
    <source>
        <dbReference type="ARBA" id="ARBA00000966"/>
    </source>
</evidence>